<evidence type="ECO:0000313" key="7">
    <source>
        <dbReference type="EMBL" id="TKK88987.1"/>
    </source>
</evidence>
<gene>
    <name evidence="7" type="ORF">FDA94_10715</name>
</gene>
<dbReference type="GO" id="GO:0019148">
    <property type="term" value="F:D-cysteine desulfhydrase activity"/>
    <property type="evidence" value="ECO:0007669"/>
    <property type="project" value="TreeGrafter"/>
</dbReference>
<dbReference type="Gene3D" id="3.40.50.1100">
    <property type="match status" value="2"/>
</dbReference>
<evidence type="ECO:0000256" key="4">
    <source>
        <dbReference type="PIRSR" id="PIRSR006278-1"/>
    </source>
</evidence>
<proteinExistence type="inferred from homology"/>
<dbReference type="OrthoDB" id="9801249at2"/>
<dbReference type="SUPFAM" id="SSF53686">
    <property type="entry name" value="Tryptophan synthase beta subunit-like PLP-dependent enzymes"/>
    <property type="match status" value="1"/>
</dbReference>
<dbReference type="GO" id="GO:1901605">
    <property type="term" value="P:alpha-amino acid metabolic process"/>
    <property type="evidence" value="ECO:0007669"/>
    <property type="project" value="UniProtKB-ARBA"/>
</dbReference>
<evidence type="ECO:0000256" key="5">
    <source>
        <dbReference type="PIRSR" id="PIRSR006278-2"/>
    </source>
</evidence>
<comment type="caution">
    <text evidence="7">The sequence shown here is derived from an EMBL/GenBank/DDBJ whole genome shotgun (WGS) entry which is preliminary data.</text>
</comment>
<keyword evidence="8" id="KW-1185">Reference proteome</keyword>
<evidence type="ECO:0000256" key="2">
    <source>
        <dbReference type="ARBA" id="ARBA00008639"/>
    </source>
</evidence>
<dbReference type="PANTHER" id="PTHR43780:SF2">
    <property type="entry name" value="1-AMINOCYCLOPROPANE-1-CARBOXYLATE DEAMINASE-RELATED"/>
    <property type="match status" value="1"/>
</dbReference>
<accession>A0A4U3MLM0</accession>
<dbReference type="PIRSF" id="PIRSF006278">
    <property type="entry name" value="ACCD_DCysDesulf"/>
    <property type="match status" value="1"/>
</dbReference>
<comment type="similarity">
    <text evidence="2">Belongs to the ACC deaminase/D-cysteine desulfhydrase family.</text>
</comment>
<evidence type="ECO:0000313" key="8">
    <source>
        <dbReference type="Proteomes" id="UP000308705"/>
    </source>
</evidence>
<evidence type="ECO:0000256" key="3">
    <source>
        <dbReference type="ARBA" id="ARBA00022898"/>
    </source>
</evidence>
<comment type="cofactor">
    <cofactor evidence="1">
        <name>pyridoxal 5'-phosphate</name>
        <dbReference type="ChEBI" id="CHEBI:597326"/>
    </cofactor>
</comment>
<evidence type="ECO:0000259" key="6">
    <source>
        <dbReference type="Pfam" id="PF00291"/>
    </source>
</evidence>
<dbReference type="EMBL" id="SZQA01000008">
    <property type="protein sequence ID" value="TKK88987.1"/>
    <property type="molecule type" value="Genomic_DNA"/>
</dbReference>
<reference evidence="7 8" key="1">
    <citation type="submission" date="2019-04" db="EMBL/GenBank/DDBJ databases">
        <title>Herbidospora sp. NEAU-GS14.nov., a novel actinomycete isolated from soil.</title>
        <authorList>
            <person name="Han L."/>
        </authorList>
    </citation>
    <scope>NUCLEOTIDE SEQUENCE [LARGE SCALE GENOMIC DNA]</scope>
    <source>
        <strain evidence="7 8">NEAU-GS14</strain>
    </source>
</reference>
<dbReference type="InterPro" id="IPR027278">
    <property type="entry name" value="ACCD_DCysDesulf"/>
</dbReference>
<dbReference type="Proteomes" id="UP000308705">
    <property type="component" value="Unassembled WGS sequence"/>
</dbReference>
<dbReference type="Pfam" id="PF00291">
    <property type="entry name" value="PALP"/>
    <property type="match status" value="1"/>
</dbReference>
<keyword evidence="3 5" id="KW-0663">Pyridoxal phosphate</keyword>
<feature type="modified residue" description="N6-(pyridoxal phosphate)lysine" evidence="5">
    <location>
        <position position="29"/>
    </location>
</feature>
<evidence type="ECO:0000256" key="1">
    <source>
        <dbReference type="ARBA" id="ARBA00001933"/>
    </source>
</evidence>
<name>A0A4U3MLM0_9ACTN</name>
<feature type="domain" description="Tryptophan synthase beta chain-like PALP" evidence="6">
    <location>
        <begin position="10"/>
        <end position="263"/>
    </location>
</feature>
<dbReference type="AlphaFoldDB" id="A0A4U3MLM0"/>
<dbReference type="InterPro" id="IPR036052">
    <property type="entry name" value="TrpB-like_PALP_sf"/>
</dbReference>
<feature type="active site" description="Nucleophile" evidence="4">
    <location>
        <position position="50"/>
    </location>
</feature>
<dbReference type="PANTHER" id="PTHR43780">
    <property type="entry name" value="1-AMINOCYCLOPROPANE-1-CARBOXYLATE DEAMINASE-RELATED"/>
    <property type="match status" value="1"/>
</dbReference>
<dbReference type="InterPro" id="IPR001926">
    <property type="entry name" value="TrpB-like_PALP"/>
</dbReference>
<protein>
    <submittedName>
        <fullName evidence="7">Pyridoxal-phosphate dependent enzyme</fullName>
    </submittedName>
</protein>
<sequence length="265" mass="28529">MAVVSPLTRADGVLLKRDDLLHPDIPGNKWRKLKYNLTGEPIVTFGGAYSNHIRAVAAAGREFGFPTGGVIRGEPVRNEVLDFAVACGMRLMFLDRARYRAKASPEVLRLVREEFPGHRVIPEGGSNAEAVRGCMEIGPELAHLGEAVVCCPVGTGGTLAGLAAGLPPGFTAVGFSVLKGGSFLHDEVARLQTEALGHVTPNWRIETGFHFGGYARTTPELSAYIRDFETRHGLRLDHVYTAKMMYGIRALALGPTVVAVITGRV</sequence>
<organism evidence="7 8">
    <name type="scientific">Herbidospora galbida</name>
    <dbReference type="NCBI Taxonomy" id="2575442"/>
    <lineage>
        <taxon>Bacteria</taxon>
        <taxon>Bacillati</taxon>
        <taxon>Actinomycetota</taxon>
        <taxon>Actinomycetes</taxon>
        <taxon>Streptosporangiales</taxon>
        <taxon>Streptosporangiaceae</taxon>
        <taxon>Herbidospora</taxon>
    </lineage>
</organism>